<name>A0A6G6Y9I2_9SPHN</name>
<sequence>MTSSRDKANHQRAALALSFEPDDDGYLYYHWRWSRGIPVTAEEREAYLAIPVLGSRRAWRKSISGRPTAPHRAFRPVQQKLLARMPISMIVVALLVGIALAGSGLVELQTLSGLARAMIGLMAIVFATQIILAKYKQARGR</sequence>
<reference evidence="2 3" key="1">
    <citation type="submission" date="2020-02" db="EMBL/GenBank/DDBJ databases">
        <authorList>
            <person name="Zheng R.K."/>
            <person name="Sun C.M."/>
        </authorList>
    </citation>
    <scope>NUCLEOTIDE SEQUENCE [LARGE SCALE GENOMIC DNA]</scope>
    <source>
        <strain evidence="3">zrk23</strain>
    </source>
</reference>
<feature type="transmembrane region" description="Helical" evidence="1">
    <location>
        <begin position="81"/>
        <end position="102"/>
    </location>
</feature>
<accession>A0A6G6Y9I2</accession>
<keyword evidence="3" id="KW-1185">Reference proteome</keyword>
<dbReference type="Proteomes" id="UP000501568">
    <property type="component" value="Chromosome"/>
</dbReference>
<organism evidence="2 3">
    <name type="scientific">Stakelama tenebrarum</name>
    <dbReference type="NCBI Taxonomy" id="2711215"/>
    <lineage>
        <taxon>Bacteria</taxon>
        <taxon>Pseudomonadati</taxon>
        <taxon>Pseudomonadota</taxon>
        <taxon>Alphaproteobacteria</taxon>
        <taxon>Sphingomonadales</taxon>
        <taxon>Sphingomonadaceae</taxon>
        <taxon>Stakelama</taxon>
    </lineage>
</organism>
<protein>
    <submittedName>
        <fullName evidence="2">Uncharacterized protein</fullName>
    </submittedName>
</protein>
<dbReference type="KEGG" id="spzr:G5C33_16585"/>
<evidence type="ECO:0000256" key="1">
    <source>
        <dbReference type="SAM" id="Phobius"/>
    </source>
</evidence>
<evidence type="ECO:0000313" key="2">
    <source>
        <dbReference type="EMBL" id="QIG81233.1"/>
    </source>
</evidence>
<dbReference type="RefSeq" id="WP_165328163.1">
    <property type="nucleotide sequence ID" value="NZ_CP049109.1"/>
</dbReference>
<keyword evidence="1" id="KW-0812">Transmembrane</keyword>
<keyword evidence="1" id="KW-1133">Transmembrane helix</keyword>
<gene>
    <name evidence="2" type="ORF">G5C33_16585</name>
</gene>
<feature type="transmembrane region" description="Helical" evidence="1">
    <location>
        <begin position="114"/>
        <end position="133"/>
    </location>
</feature>
<proteinExistence type="predicted"/>
<evidence type="ECO:0000313" key="3">
    <source>
        <dbReference type="Proteomes" id="UP000501568"/>
    </source>
</evidence>
<dbReference type="AlphaFoldDB" id="A0A6G6Y9I2"/>
<dbReference type="EMBL" id="CP049109">
    <property type="protein sequence ID" value="QIG81233.1"/>
    <property type="molecule type" value="Genomic_DNA"/>
</dbReference>
<keyword evidence="1" id="KW-0472">Membrane</keyword>